<keyword evidence="4" id="KW-0508">mRNA splicing</keyword>
<feature type="compositionally biased region" description="Low complexity" evidence="6">
    <location>
        <begin position="98"/>
        <end position="113"/>
    </location>
</feature>
<dbReference type="AlphaFoldDB" id="U7PWK9"/>
<keyword evidence="8" id="KW-1185">Reference proteome</keyword>
<protein>
    <submittedName>
        <fullName evidence="7">Uncharacterized protein</fullName>
    </submittedName>
</protein>
<comment type="similarity">
    <text evidence="2">Belongs to the SMN family.</text>
</comment>
<evidence type="ECO:0000313" key="8">
    <source>
        <dbReference type="Proteomes" id="UP000018087"/>
    </source>
</evidence>
<dbReference type="PANTHER" id="PTHR39267:SF1">
    <property type="entry name" value="SURVIVAL MOTOR NEURON PROTEIN"/>
    <property type="match status" value="1"/>
</dbReference>
<dbReference type="PANTHER" id="PTHR39267">
    <property type="entry name" value="SURVIVAL MOTOR NEURON-LIKE PROTEIN 1"/>
    <property type="match status" value="1"/>
</dbReference>
<accession>U7PWK9</accession>
<keyword evidence="3" id="KW-0507">mRNA processing</keyword>
<dbReference type="CDD" id="cd22851">
    <property type="entry name" value="SMN_N"/>
    <property type="match status" value="1"/>
</dbReference>
<dbReference type="OrthoDB" id="197400at2759"/>
<evidence type="ECO:0000256" key="1">
    <source>
        <dbReference type="ARBA" id="ARBA00004123"/>
    </source>
</evidence>
<dbReference type="Proteomes" id="UP000018087">
    <property type="component" value="Unassembled WGS sequence"/>
</dbReference>
<sequence>MTGAAPAQDSSLWEDAAIANSWDRVVGDYKIFHDVRARGGTVGDLQAILGNDPPRSQTSRDAKPETTRSAVQEGAQGPDGVMTADDEGATVPGEVTGSAASSAPEPAQAPASARTNGPSVLLPPQTVLGGTDEGLKKLLMSWYYAGYYTGLYEGQQQAIKEQQQQHSELQPSNRVEKAQTGQAEDGVEVDLENGQEMQQ</sequence>
<name>U7PWK9_SPOS1</name>
<gene>
    <name evidence="7" type="ORF">HMPREF1624_03393</name>
</gene>
<comment type="subcellular location">
    <subcellularLocation>
        <location evidence="1">Nucleus</location>
    </subcellularLocation>
</comment>
<dbReference type="GO" id="GO:0006397">
    <property type="term" value="P:mRNA processing"/>
    <property type="evidence" value="ECO:0007669"/>
    <property type="project" value="UniProtKB-KW"/>
</dbReference>
<dbReference type="eggNOG" id="KOG4327">
    <property type="taxonomic scope" value="Eukaryota"/>
</dbReference>
<dbReference type="InterPro" id="IPR047313">
    <property type="entry name" value="SMN_C"/>
</dbReference>
<dbReference type="HOGENOM" id="CLU_093937_1_0_1"/>
<evidence type="ECO:0000256" key="3">
    <source>
        <dbReference type="ARBA" id="ARBA00022664"/>
    </source>
</evidence>
<dbReference type="STRING" id="1391915.U7PWK9"/>
<organism evidence="7 8">
    <name type="scientific">Sporothrix schenckii (strain ATCC 58251 / de Perez 2211183)</name>
    <name type="common">Rose-picker's disease fungus</name>
    <dbReference type="NCBI Taxonomy" id="1391915"/>
    <lineage>
        <taxon>Eukaryota</taxon>
        <taxon>Fungi</taxon>
        <taxon>Dikarya</taxon>
        <taxon>Ascomycota</taxon>
        <taxon>Pezizomycotina</taxon>
        <taxon>Sordariomycetes</taxon>
        <taxon>Sordariomycetidae</taxon>
        <taxon>Ophiostomatales</taxon>
        <taxon>Ophiostomataceae</taxon>
        <taxon>Sporothrix</taxon>
    </lineage>
</organism>
<dbReference type="GO" id="GO:0005634">
    <property type="term" value="C:nucleus"/>
    <property type="evidence" value="ECO:0007669"/>
    <property type="project" value="UniProtKB-SubCell"/>
</dbReference>
<reference evidence="8" key="1">
    <citation type="journal article" date="2014" name="Genome Announc.">
        <title>Genome sequence of the pathogenic fungus Sporothrix schenckii (ATCC 58251).</title>
        <authorList>
            <person name="Cuomo C.A."/>
            <person name="Rodriguez-Del Valle N."/>
            <person name="Perez-Sanchez L."/>
            <person name="Abouelleil A."/>
            <person name="Goldberg J."/>
            <person name="Young S."/>
            <person name="Zeng Q."/>
            <person name="Birren B.W."/>
        </authorList>
    </citation>
    <scope>NUCLEOTIDE SEQUENCE [LARGE SCALE GENOMIC DNA]</scope>
    <source>
        <strain evidence="8">ATCC 58251 / de Perez 2211183</strain>
    </source>
</reference>
<evidence type="ECO:0000256" key="2">
    <source>
        <dbReference type="ARBA" id="ARBA00005371"/>
    </source>
</evidence>
<keyword evidence="5" id="KW-0539">Nucleus</keyword>
<evidence type="ECO:0000256" key="5">
    <source>
        <dbReference type="ARBA" id="ARBA00023242"/>
    </source>
</evidence>
<dbReference type="Pfam" id="PF20635">
    <property type="entry name" value="SMN_YG-box"/>
    <property type="match status" value="1"/>
</dbReference>
<dbReference type="InterPro" id="IPR040424">
    <property type="entry name" value="Smn1"/>
</dbReference>
<evidence type="ECO:0000256" key="6">
    <source>
        <dbReference type="SAM" id="MobiDB-lite"/>
    </source>
</evidence>
<proteinExistence type="inferred from homology"/>
<dbReference type="CDD" id="cd22852">
    <property type="entry name" value="SMN_C"/>
    <property type="match status" value="1"/>
</dbReference>
<dbReference type="GO" id="GO:0008380">
    <property type="term" value="P:RNA splicing"/>
    <property type="evidence" value="ECO:0007669"/>
    <property type="project" value="UniProtKB-KW"/>
</dbReference>
<dbReference type="EMBL" id="KI440844">
    <property type="protein sequence ID" value="ERT00024.1"/>
    <property type="molecule type" value="Genomic_DNA"/>
</dbReference>
<evidence type="ECO:0000313" key="7">
    <source>
        <dbReference type="EMBL" id="ERT00024.1"/>
    </source>
</evidence>
<evidence type="ECO:0000256" key="4">
    <source>
        <dbReference type="ARBA" id="ARBA00023187"/>
    </source>
</evidence>
<feature type="region of interest" description="Disordered" evidence="6">
    <location>
        <begin position="157"/>
        <end position="199"/>
    </location>
</feature>
<feature type="region of interest" description="Disordered" evidence="6">
    <location>
        <begin position="44"/>
        <end position="123"/>
    </location>
</feature>